<dbReference type="Pfam" id="PF00916">
    <property type="entry name" value="Sulfate_transp"/>
    <property type="match status" value="1"/>
</dbReference>
<feature type="domain" description="SLC26A/SulP transporter" evidence="6">
    <location>
        <begin position="18"/>
        <end position="399"/>
    </location>
</feature>
<feature type="transmembrane region" description="Helical" evidence="5">
    <location>
        <begin position="263"/>
        <end position="282"/>
    </location>
</feature>
<feature type="transmembrane region" description="Helical" evidence="5">
    <location>
        <begin position="204"/>
        <end position="222"/>
    </location>
</feature>
<name>A0A8J3G943_9BACT</name>
<dbReference type="InterPro" id="IPR001902">
    <property type="entry name" value="SLC26A/SulP_fam"/>
</dbReference>
<evidence type="ECO:0000259" key="6">
    <source>
        <dbReference type="Pfam" id="PF00916"/>
    </source>
</evidence>
<gene>
    <name evidence="7" type="ORF">GCM10007390_24880</name>
</gene>
<keyword evidence="8" id="KW-1185">Reference proteome</keyword>
<feature type="transmembrane region" description="Helical" evidence="5">
    <location>
        <begin position="173"/>
        <end position="192"/>
    </location>
</feature>
<feature type="transmembrane region" description="Helical" evidence="5">
    <location>
        <begin position="346"/>
        <end position="375"/>
    </location>
</feature>
<evidence type="ECO:0000313" key="8">
    <source>
        <dbReference type="Proteomes" id="UP000598271"/>
    </source>
</evidence>
<protein>
    <recommendedName>
        <fullName evidence="6">SLC26A/SulP transporter domain-containing protein</fullName>
    </recommendedName>
</protein>
<feature type="transmembrane region" description="Helical" evidence="5">
    <location>
        <begin position="47"/>
        <end position="63"/>
    </location>
</feature>
<evidence type="ECO:0000256" key="1">
    <source>
        <dbReference type="ARBA" id="ARBA00004141"/>
    </source>
</evidence>
<accession>A0A8J3G943</accession>
<dbReference type="EMBL" id="BMXF01000002">
    <property type="protein sequence ID" value="GHB70283.1"/>
    <property type="molecule type" value="Genomic_DNA"/>
</dbReference>
<feature type="transmembrane region" description="Helical" evidence="5">
    <location>
        <begin position="396"/>
        <end position="429"/>
    </location>
</feature>
<dbReference type="InterPro" id="IPR011547">
    <property type="entry name" value="SLC26A/SulP_dom"/>
</dbReference>
<dbReference type="GO" id="GO:0016020">
    <property type="term" value="C:membrane"/>
    <property type="evidence" value="ECO:0007669"/>
    <property type="project" value="UniProtKB-SubCell"/>
</dbReference>
<comment type="caution">
    <text evidence="7">The sequence shown here is derived from an EMBL/GenBank/DDBJ whole genome shotgun (WGS) entry which is preliminary data.</text>
</comment>
<keyword evidence="3 5" id="KW-1133">Transmembrane helix</keyword>
<evidence type="ECO:0000313" key="7">
    <source>
        <dbReference type="EMBL" id="GHB70283.1"/>
    </source>
</evidence>
<keyword evidence="4 5" id="KW-0472">Membrane</keyword>
<keyword evidence="2 5" id="KW-0812">Transmembrane</keyword>
<feature type="transmembrane region" description="Helical" evidence="5">
    <location>
        <begin position="21"/>
        <end position="41"/>
    </location>
</feature>
<evidence type="ECO:0000256" key="5">
    <source>
        <dbReference type="SAM" id="Phobius"/>
    </source>
</evidence>
<feature type="transmembrane region" description="Helical" evidence="5">
    <location>
        <begin position="128"/>
        <end position="150"/>
    </location>
</feature>
<dbReference type="Proteomes" id="UP000598271">
    <property type="component" value="Unassembled WGS sequence"/>
</dbReference>
<dbReference type="GO" id="GO:0055085">
    <property type="term" value="P:transmembrane transport"/>
    <property type="evidence" value="ECO:0007669"/>
    <property type="project" value="InterPro"/>
</dbReference>
<feature type="transmembrane region" description="Helical" evidence="5">
    <location>
        <begin position="95"/>
        <end position="116"/>
    </location>
</feature>
<sequence>MMQIVPKTGLAGLKENWQSDLLAALSVSLVALPLGLGIAIASEAPPMAGLFAAIIGGVVTTFFRGSHVAINGPTAGLIAVILGSAISLNDGSGQTLNYIFAAVVVAGGMQVLLGLLKLGRLAEVFHSTVIRGILAAIGVIIIAKQIHVALGTETFSTKVFQIFGDVLDQFSEINPFVAIISVVGLTILIVHARTSQGFFKLLPAPMWVLLASIPFVYAFNFFDTHVVSFLGKEHYLGPHLLVSVPNNPLNAIAFPNFSRIGDWPFWTSVISITMIASIESLAACKAIDKLDPYKRKTDLNKDLVGVGLSTMLSGLIGGLPIITVIVRSTVNIQNHAKTKWSNFYHGSFLLVFVFILSPVIQKIPLAALAALLVFIGFRLASPKVFRLVYEQGFEQLVFFISTLTITLLTNLLVGVFGGLVVVLIAHIFIAKVSIPQFFRLIFKSKFTLEKQGDGSWELTLDGIANFLTTIRLTNLLEKIPNGAQVNINAGRARLIDLSIMEHLYDFQRLHLGTEGKVTFSGFGNYFSTSKNKLALKLLKDPENELTPRQLRLKAMAIENNYAFQPEPKENLDYLETFYFFRSRPVDAKYNRISGKTRDLEWEISDVQFEVGAFESYQEFTTTIDLIKFPDDIPRFTIERKDLMDKLIDPSLRKDIDFLRYENFSKKFVVKVEDTDAMDKFMNPALERLIEASSIQHLESNGESIIIFNDELKKAKRREFEQLIAFSQKLMQLIK</sequence>
<reference evidence="7 8" key="1">
    <citation type="journal article" date="2014" name="Int. J. Syst. Evol. Microbiol.">
        <title>Complete genome sequence of Corynebacterium casei LMG S-19264T (=DSM 44701T), isolated from a smear-ripened cheese.</title>
        <authorList>
            <consortium name="US DOE Joint Genome Institute (JGI-PGF)"/>
            <person name="Walter F."/>
            <person name="Albersmeier A."/>
            <person name="Kalinowski J."/>
            <person name="Ruckert C."/>
        </authorList>
    </citation>
    <scope>NUCLEOTIDE SEQUENCE [LARGE SCALE GENOMIC DNA]</scope>
    <source>
        <strain evidence="7 8">KCTC 12866</strain>
    </source>
</reference>
<comment type="subcellular location">
    <subcellularLocation>
        <location evidence="1">Membrane</location>
        <topology evidence="1">Multi-pass membrane protein</topology>
    </subcellularLocation>
</comment>
<evidence type="ECO:0000256" key="2">
    <source>
        <dbReference type="ARBA" id="ARBA00022692"/>
    </source>
</evidence>
<proteinExistence type="predicted"/>
<evidence type="ECO:0000256" key="3">
    <source>
        <dbReference type="ARBA" id="ARBA00022989"/>
    </source>
</evidence>
<dbReference type="RefSeq" id="WP_189564757.1">
    <property type="nucleotide sequence ID" value="NZ_BMXF01000002.1"/>
</dbReference>
<dbReference type="PANTHER" id="PTHR11814">
    <property type="entry name" value="SULFATE TRANSPORTER"/>
    <property type="match status" value="1"/>
</dbReference>
<feature type="transmembrane region" description="Helical" evidence="5">
    <location>
        <begin position="70"/>
        <end position="89"/>
    </location>
</feature>
<organism evidence="7 8">
    <name type="scientific">Persicitalea jodogahamensis</name>
    <dbReference type="NCBI Taxonomy" id="402147"/>
    <lineage>
        <taxon>Bacteria</taxon>
        <taxon>Pseudomonadati</taxon>
        <taxon>Bacteroidota</taxon>
        <taxon>Cytophagia</taxon>
        <taxon>Cytophagales</taxon>
        <taxon>Spirosomataceae</taxon>
        <taxon>Persicitalea</taxon>
    </lineage>
</organism>
<feature type="transmembrane region" description="Helical" evidence="5">
    <location>
        <begin position="303"/>
        <end position="326"/>
    </location>
</feature>
<evidence type="ECO:0000256" key="4">
    <source>
        <dbReference type="ARBA" id="ARBA00023136"/>
    </source>
</evidence>
<dbReference type="AlphaFoldDB" id="A0A8J3G943"/>